<dbReference type="Pfam" id="PF13517">
    <property type="entry name" value="FG-GAP_3"/>
    <property type="match status" value="1"/>
</dbReference>
<proteinExistence type="predicted"/>
<evidence type="ECO:0000313" key="3">
    <source>
        <dbReference type="EMBL" id="GMI24767.1"/>
    </source>
</evidence>
<feature type="transmembrane region" description="Helical" evidence="2">
    <location>
        <begin position="410"/>
        <end position="430"/>
    </location>
</feature>
<feature type="transmembrane region" description="Helical" evidence="2">
    <location>
        <begin position="437"/>
        <end position="457"/>
    </location>
</feature>
<keyword evidence="1" id="KW-0732">Signal</keyword>
<comment type="caution">
    <text evidence="3">The sequence shown here is derived from an EMBL/GenBank/DDBJ whole genome shotgun (WGS) entry which is preliminary data.</text>
</comment>
<sequence length="1254" mass="138733">LVVGTSTGGSLFYRNHGSPTQPLFKLEAGFANPIYGMLAASFAAPSFGDVDGDGDPDVWIGGGDGRPFAIENNVTYPGGFGSGLGSGSGKFYSRKSGVQNPLFKEKWGNAKWDNFRTNAHILDLDGDGDGDIILATATGKISVLLKTGTYRSSAYDPAMGRAMMTRVPIYKLAALQEFFPHFPPAPYPIEYPTEELDKPTQWDSIALVSGDVDNDGQTELLLVNDGTITMFDDPADLTFAPSQSRPMLTEYNLEGECNQIAVADINGDGRSDLVLGLRSGYLRYFEADGYDCTKCPLGSYVPPQPAPPACIPCPAGSTAFTPNATVCTAAPPGFYSDDPSQPPIACAPGTVNDNSDETRCYECPGGPSSCPGGRNCSLGRSGPGALCILCAESYYKTPPSICTECGPPSIIEGVAGTVLLAVAVFLSLLLSCKADGWLIACSSFEFMQLWLLLVLAGQEGKETTLGLLAFTESTLLHPNFLHLECYEPRINLAHKLGFFLVSVLCLGAVSLTHLRKVSAKLRKERDEFFEELREIDDLHAMQHTSKSEIAHELQRHDVLMTKSEIYFDELKIRKTDRNFQLLLSFVHVPLIYHMSSLFGCSPVDTDGSLVLDLDPRISCSNPLYVTAEYVARIAIAGLALLPPLAIGSVLMGVAERFETYSSHTMDIYGPLCENYTPSALPYFGALKVFRRGVTAVALSNIQSILPFFESIENRSLVVLVVNGSYAVALTFFLTDLGFTVLLCLGSLSNMASSIGSAAALKVGVYLLTLAGWGFIGVAAFVMWSHRRVKMTTKLAGLEQVEERALLEKLKPYDSEELHPKARDLLDRFITLASSAKAAAELLMWQEAREYHAALTLVQAQLMQALPDTSGLRAFTSSHFKSEQHVLGPELKEAIKVYREQLDDLHHDTDHKNFEHFVRVCIKTYDANCVFKAKLQKLLLRSLHSHDFSCSMDIRNELVLFVYNIKPATVTAWHKLVHNIVDNFETGDFDDFNGMEERLLSKIKDARKRKDAKNLSRQRVRELLMRKCDVTCRRLEREWCEAAWLCTLRNQIVDIYRFIEVWCDEAQGFGLPEDVEDRLLEEEKRGGRDAHNDKTVHVAWEEEEDDDEQVAALPPGAGGGMVDAQFLAFASSVKKKDDGIVSLDDINAKVEEESLKMKRKIKQLSQLASVDPGDVFGAVKESKEELDRWIAEAEESLWKYELRALLKGHPVMVKVYQRLQMDCKHAQYDFIKQAQKAMDKGKDLIILDDKNTMKK</sequence>
<gene>
    <name evidence="3" type="ORF">TeGR_g3703</name>
</gene>
<name>A0ABQ6MEZ0_9STRA</name>
<dbReference type="InterPro" id="IPR009030">
    <property type="entry name" value="Growth_fac_rcpt_cys_sf"/>
</dbReference>
<dbReference type="InterPro" id="IPR028994">
    <property type="entry name" value="Integrin_alpha_N"/>
</dbReference>
<feature type="transmembrane region" description="Helical" evidence="2">
    <location>
        <begin position="496"/>
        <end position="514"/>
    </location>
</feature>
<dbReference type="Gene3D" id="2.10.50.10">
    <property type="entry name" value="Tumor Necrosis Factor Receptor, subunit A, domain 2"/>
    <property type="match status" value="1"/>
</dbReference>
<dbReference type="Proteomes" id="UP001165060">
    <property type="component" value="Unassembled WGS sequence"/>
</dbReference>
<organism evidence="3 4">
    <name type="scientific">Tetraparma gracilis</name>
    <dbReference type="NCBI Taxonomy" id="2962635"/>
    <lineage>
        <taxon>Eukaryota</taxon>
        <taxon>Sar</taxon>
        <taxon>Stramenopiles</taxon>
        <taxon>Ochrophyta</taxon>
        <taxon>Bolidophyceae</taxon>
        <taxon>Parmales</taxon>
        <taxon>Triparmaceae</taxon>
        <taxon>Tetraparma</taxon>
    </lineage>
</organism>
<dbReference type="PANTHER" id="PTHR46967:SF1">
    <property type="entry name" value="KERATIN-ASSOCIATED PROTEIN 16-1-LIKE"/>
    <property type="match status" value="1"/>
</dbReference>
<keyword evidence="2" id="KW-1133">Transmembrane helix</keyword>
<feature type="transmembrane region" description="Helical" evidence="2">
    <location>
        <begin position="762"/>
        <end position="783"/>
    </location>
</feature>
<reference evidence="3 4" key="1">
    <citation type="journal article" date="2023" name="Commun. Biol.">
        <title>Genome analysis of Parmales, the sister group of diatoms, reveals the evolutionary specialization of diatoms from phago-mixotrophs to photoautotrophs.</title>
        <authorList>
            <person name="Ban H."/>
            <person name="Sato S."/>
            <person name="Yoshikawa S."/>
            <person name="Yamada K."/>
            <person name="Nakamura Y."/>
            <person name="Ichinomiya M."/>
            <person name="Sato N."/>
            <person name="Blanc-Mathieu R."/>
            <person name="Endo H."/>
            <person name="Kuwata A."/>
            <person name="Ogata H."/>
        </authorList>
    </citation>
    <scope>NUCLEOTIDE SEQUENCE [LARGE SCALE GENOMIC DNA]</scope>
</reference>
<dbReference type="InterPro" id="IPR013517">
    <property type="entry name" value="FG-GAP"/>
</dbReference>
<dbReference type="Gene3D" id="2.130.10.130">
    <property type="entry name" value="Integrin alpha, N-terminal"/>
    <property type="match status" value="1"/>
</dbReference>
<evidence type="ECO:0000256" key="2">
    <source>
        <dbReference type="SAM" id="Phobius"/>
    </source>
</evidence>
<keyword evidence="2" id="KW-0812">Transmembrane</keyword>
<dbReference type="PANTHER" id="PTHR46967">
    <property type="entry name" value="INSULIN-LIKE GROWTH FACTOR BINDING PROTEIN,N-TERMINAL"/>
    <property type="match status" value="1"/>
</dbReference>
<evidence type="ECO:0000313" key="4">
    <source>
        <dbReference type="Proteomes" id="UP001165060"/>
    </source>
</evidence>
<feature type="transmembrane region" description="Helical" evidence="2">
    <location>
        <begin position="629"/>
        <end position="653"/>
    </location>
</feature>
<keyword evidence="2" id="KW-0472">Membrane</keyword>
<feature type="non-terminal residue" evidence="3">
    <location>
        <position position="1"/>
    </location>
</feature>
<protein>
    <submittedName>
        <fullName evidence="3">Uncharacterized protein</fullName>
    </submittedName>
</protein>
<dbReference type="EMBL" id="BRYB01001397">
    <property type="protein sequence ID" value="GMI24767.1"/>
    <property type="molecule type" value="Genomic_DNA"/>
</dbReference>
<feature type="transmembrane region" description="Helical" evidence="2">
    <location>
        <begin position="716"/>
        <end position="742"/>
    </location>
</feature>
<dbReference type="SMART" id="SM01411">
    <property type="entry name" value="Ephrin_rec_like"/>
    <property type="match status" value="2"/>
</dbReference>
<dbReference type="SUPFAM" id="SSF69318">
    <property type="entry name" value="Integrin alpha N-terminal domain"/>
    <property type="match status" value="2"/>
</dbReference>
<evidence type="ECO:0000256" key="1">
    <source>
        <dbReference type="ARBA" id="ARBA00022729"/>
    </source>
</evidence>
<accession>A0ABQ6MEZ0</accession>
<dbReference type="SUPFAM" id="SSF57184">
    <property type="entry name" value="Growth factor receptor domain"/>
    <property type="match status" value="1"/>
</dbReference>
<keyword evidence="4" id="KW-1185">Reference proteome</keyword>